<feature type="transmembrane region" description="Helical" evidence="6">
    <location>
        <begin position="105"/>
        <end position="126"/>
    </location>
</feature>
<dbReference type="AlphaFoldDB" id="A0A433YF13"/>
<dbReference type="PANTHER" id="PTHR33802">
    <property type="entry name" value="SI:CH211-161H7.5-RELATED"/>
    <property type="match status" value="1"/>
</dbReference>
<keyword evidence="3 6" id="KW-0812">Transmembrane</keyword>
<feature type="transmembrane region" description="Helical" evidence="6">
    <location>
        <begin position="47"/>
        <end position="67"/>
    </location>
</feature>
<evidence type="ECO:0000313" key="8">
    <source>
        <dbReference type="Proteomes" id="UP000279446"/>
    </source>
</evidence>
<comment type="subcellular location">
    <subcellularLocation>
        <location evidence="1">Membrane</location>
        <topology evidence="1">Multi-pass membrane protein</topology>
    </subcellularLocation>
</comment>
<feature type="transmembrane region" description="Helical" evidence="6">
    <location>
        <begin position="222"/>
        <end position="244"/>
    </location>
</feature>
<feature type="transmembrane region" description="Helical" evidence="6">
    <location>
        <begin position="199"/>
        <end position="216"/>
    </location>
</feature>
<comment type="caution">
    <text evidence="7">The sequence shown here is derived from an EMBL/GenBank/DDBJ whole genome shotgun (WGS) entry which is preliminary data.</text>
</comment>
<gene>
    <name evidence="7" type="ORF">EJP82_00460</name>
</gene>
<protein>
    <submittedName>
        <fullName evidence="7">Tryptophan-rich sensory protein</fullName>
    </submittedName>
</protein>
<dbReference type="InterPro" id="IPR038330">
    <property type="entry name" value="TspO/MBR-related_sf"/>
</dbReference>
<evidence type="ECO:0000256" key="3">
    <source>
        <dbReference type="ARBA" id="ARBA00022692"/>
    </source>
</evidence>
<dbReference type="Gene3D" id="1.20.1260.100">
    <property type="entry name" value="TspO/MBR protein"/>
    <property type="match status" value="1"/>
</dbReference>
<evidence type="ECO:0000256" key="1">
    <source>
        <dbReference type="ARBA" id="ARBA00004141"/>
    </source>
</evidence>
<name>A0A433YF13_9BACL</name>
<evidence type="ECO:0000256" key="5">
    <source>
        <dbReference type="ARBA" id="ARBA00023136"/>
    </source>
</evidence>
<dbReference type="GO" id="GO:0016020">
    <property type="term" value="C:membrane"/>
    <property type="evidence" value="ECO:0007669"/>
    <property type="project" value="UniProtKB-SubCell"/>
</dbReference>
<evidence type="ECO:0000256" key="2">
    <source>
        <dbReference type="ARBA" id="ARBA00007524"/>
    </source>
</evidence>
<dbReference type="Pfam" id="PF03073">
    <property type="entry name" value="TspO_MBR"/>
    <property type="match status" value="1"/>
</dbReference>
<keyword evidence="5 6" id="KW-0472">Membrane</keyword>
<evidence type="ECO:0000256" key="4">
    <source>
        <dbReference type="ARBA" id="ARBA00022989"/>
    </source>
</evidence>
<dbReference type="PANTHER" id="PTHR33802:SF1">
    <property type="entry name" value="XK-RELATED PROTEIN"/>
    <property type="match status" value="1"/>
</dbReference>
<accession>A0A433YF13</accession>
<reference evidence="7 8" key="1">
    <citation type="submission" date="2018-12" db="EMBL/GenBank/DDBJ databases">
        <authorList>
            <person name="Sun L."/>
            <person name="Chen Z."/>
        </authorList>
    </citation>
    <scope>NUCLEOTIDE SEQUENCE [LARGE SCALE GENOMIC DNA]</scope>
    <source>
        <strain evidence="7 8">DSM 15890</strain>
    </source>
</reference>
<feature type="transmembrane region" description="Helical" evidence="6">
    <location>
        <begin position="138"/>
        <end position="165"/>
    </location>
</feature>
<evidence type="ECO:0000313" key="7">
    <source>
        <dbReference type="EMBL" id="RUT48456.1"/>
    </source>
</evidence>
<organism evidence="7 8">
    <name type="scientific">Paenibacillus anaericanus</name>
    <dbReference type="NCBI Taxonomy" id="170367"/>
    <lineage>
        <taxon>Bacteria</taxon>
        <taxon>Bacillati</taxon>
        <taxon>Bacillota</taxon>
        <taxon>Bacilli</taxon>
        <taxon>Bacillales</taxon>
        <taxon>Paenibacillaceae</taxon>
        <taxon>Paenibacillus</taxon>
    </lineage>
</organism>
<dbReference type="InterPro" id="IPR004307">
    <property type="entry name" value="TspO_MBR"/>
</dbReference>
<comment type="similarity">
    <text evidence="2">Belongs to the TspO/BZRP family.</text>
</comment>
<proteinExistence type="inferred from homology"/>
<evidence type="ECO:0000256" key="6">
    <source>
        <dbReference type="SAM" id="Phobius"/>
    </source>
</evidence>
<sequence length="251" mass="28926">MVRKYPIWNCIFFVAVVVMNALAQFVPLGGKRTGEISDMHHTLITPAGYAFTIWIVIYTLLAGFIVYQFRSYNGLTDSVLPLRFWFILSCIFNIAWILLWQYQFIVLSLIAIIMLLITLAVLYLRTQKILFPTRGERWFIILPFSLYFGWICVATLINIQIALYYTDIGINLHSNELFVGVIILIFGVLASFLISYRSLNGIIPLVFFWGYSAITVEQKEHTTVFLTAGILSSILLVYALWITFMRACERD</sequence>
<keyword evidence="4 6" id="KW-1133">Transmembrane helix</keyword>
<dbReference type="EMBL" id="RZNY01000001">
    <property type="protein sequence ID" value="RUT48456.1"/>
    <property type="molecule type" value="Genomic_DNA"/>
</dbReference>
<dbReference type="Proteomes" id="UP000279446">
    <property type="component" value="Unassembled WGS sequence"/>
</dbReference>
<keyword evidence="8" id="KW-1185">Reference proteome</keyword>
<dbReference type="RefSeq" id="WP_127190051.1">
    <property type="nucleotide sequence ID" value="NZ_JAUSSS010000004.1"/>
</dbReference>
<dbReference type="OrthoDB" id="5189031at2"/>
<feature type="transmembrane region" description="Helical" evidence="6">
    <location>
        <begin position="177"/>
        <end position="194"/>
    </location>
</feature>
<feature type="transmembrane region" description="Helical" evidence="6">
    <location>
        <begin position="79"/>
        <end position="99"/>
    </location>
</feature>